<dbReference type="PRINTS" id="PR00385">
    <property type="entry name" value="P450"/>
</dbReference>
<feature type="binding site" description="axial binding residue" evidence="6">
    <location>
        <position position="444"/>
    </location>
    <ligand>
        <name>heme</name>
        <dbReference type="ChEBI" id="CHEBI:30413"/>
    </ligand>
    <ligandPart>
        <name>Fe</name>
        <dbReference type="ChEBI" id="CHEBI:18248"/>
    </ligandPart>
</feature>
<organism evidence="8 9">
    <name type="scientific">Cladonia borealis</name>
    <dbReference type="NCBI Taxonomy" id="184061"/>
    <lineage>
        <taxon>Eukaryota</taxon>
        <taxon>Fungi</taxon>
        <taxon>Dikarya</taxon>
        <taxon>Ascomycota</taxon>
        <taxon>Pezizomycotina</taxon>
        <taxon>Lecanoromycetes</taxon>
        <taxon>OSLEUM clade</taxon>
        <taxon>Lecanoromycetidae</taxon>
        <taxon>Lecanorales</taxon>
        <taxon>Lecanorineae</taxon>
        <taxon>Cladoniaceae</taxon>
        <taxon>Cladonia</taxon>
    </lineage>
</organism>
<evidence type="ECO:0000313" key="8">
    <source>
        <dbReference type="EMBL" id="KAK0508967.1"/>
    </source>
</evidence>
<feature type="signal peptide" evidence="7">
    <location>
        <begin position="1"/>
        <end position="25"/>
    </location>
</feature>
<sequence length="539" mass="60572">MSSHMLSGLLLILLVGLIYISFLTGRRESKLPPGPPTLPIIGNLHQIPKSGAHFKFTEWARQYGGIFSLKLGPATAVVISSPALVKDLLDRRSNIYSSRPPSYVSEELITRGDHILIRTNDDKWRLQRKLVHQFFSEARCEKDYLTLQNAEAVQMLRDTCLAPEQFMYHPKRFGNSIIMSLVFGVRSPTITTPHLVELYEILEQWSSVMETGATPPIDIFPALKWVPEWLFGNWITRSRKIGKAMDRLYSRMLSHVEQRRAKSDNDKRQSFVDSMLDQKEVAQDLTPNQIMFLGGALMEGGSDTSSSVILVFVQAMITFPDVQKKAQAEIDAVVGEDRSPLWSDYAKLPYVAMIVKETMRWRPVTPLSVPHASREEDTISGLKIPAGSTVILNVWALHNDPTLRPSPSTFNPSRYASHPLPASAYTTASADRDHYGYGAGRRICPGIHLAERNLFIAMAKLLWAFDLGRARDGDGKDVPVDVDPLTGYSEGFLVCPKDFKVDARVRSERRRKTIMDEFDTAEKDVFCLYDDLGLGKGGE</sequence>
<evidence type="ECO:0000256" key="7">
    <source>
        <dbReference type="SAM" id="SignalP"/>
    </source>
</evidence>
<dbReference type="SUPFAM" id="SSF48264">
    <property type="entry name" value="Cytochrome P450"/>
    <property type="match status" value="1"/>
</dbReference>
<evidence type="ECO:0000256" key="1">
    <source>
        <dbReference type="ARBA" id="ARBA00010617"/>
    </source>
</evidence>
<evidence type="ECO:0000256" key="5">
    <source>
        <dbReference type="ARBA" id="ARBA00023033"/>
    </source>
</evidence>
<proteinExistence type="inferred from homology"/>
<keyword evidence="3" id="KW-0560">Oxidoreductase</keyword>
<reference evidence="8" key="1">
    <citation type="submission" date="2023-03" db="EMBL/GenBank/DDBJ databases">
        <title>Complete genome of Cladonia borealis.</title>
        <authorList>
            <person name="Park H."/>
        </authorList>
    </citation>
    <scope>NUCLEOTIDE SEQUENCE</scope>
    <source>
        <strain evidence="8">ANT050790</strain>
    </source>
</reference>
<dbReference type="PRINTS" id="PR00463">
    <property type="entry name" value="EP450I"/>
</dbReference>
<keyword evidence="7" id="KW-0732">Signal</keyword>
<evidence type="ECO:0000313" key="9">
    <source>
        <dbReference type="Proteomes" id="UP001166286"/>
    </source>
</evidence>
<dbReference type="Pfam" id="PF00067">
    <property type="entry name" value="p450"/>
    <property type="match status" value="1"/>
</dbReference>
<dbReference type="Gene3D" id="1.10.630.10">
    <property type="entry name" value="Cytochrome P450"/>
    <property type="match status" value="1"/>
</dbReference>
<keyword evidence="2 6" id="KW-0479">Metal-binding</keyword>
<dbReference type="PANTHER" id="PTHR46300">
    <property type="entry name" value="P450, PUTATIVE (EUROFUNG)-RELATED-RELATED"/>
    <property type="match status" value="1"/>
</dbReference>
<dbReference type="EMBL" id="JAFEKC020000019">
    <property type="protein sequence ID" value="KAK0508967.1"/>
    <property type="molecule type" value="Genomic_DNA"/>
</dbReference>
<dbReference type="GO" id="GO:0020037">
    <property type="term" value="F:heme binding"/>
    <property type="evidence" value="ECO:0007669"/>
    <property type="project" value="InterPro"/>
</dbReference>
<name>A0AA39QTJ8_9LECA</name>
<dbReference type="PANTHER" id="PTHR46300:SF2">
    <property type="entry name" value="CYTOCHROME P450 MONOOXYGENASE ALNH-RELATED"/>
    <property type="match status" value="1"/>
</dbReference>
<dbReference type="GO" id="GO:0005506">
    <property type="term" value="F:iron ion binding"/>
    <property type="evidence" value="ECO:0007669"/>
    <property type="project" value="InterPro"/>
</dbReference>
<gene>
    <name evidence="8" type="ORF">JMJ35_008338</name>
</gene>
<evidence type="ECO:0000256" key="6">
    <source>
        <dbReference type="PIRSR" id="PIRSR602401-1"/>
    </source>
</evidence>
<dbReference type="InterPro" id="IPR036396">
    <property type="entry name" value="Cyt_P450_sf"/>
</dbReference>
<accession>A0AA39QTJ8</accession>
<evidence type="ECO:0000256" key="4">
    <source>
        <dbReference type="ARBA" id="ARBA00023004"/>
    </source>
</evidence>
<dbReference type="CDD" id="cd11065">
    <property type="entry name" value="CYP64-like"/>
    <property type="match status" value="1"/>
</dbReference>
<feature type="chain" id="PRO_5041417020" description="Cytochrome P450" evidence="7">
    <location>
        <begin position="26"/>
        <end position="539"/>
    </location>
</feature>
<keyword evidence="9" id="KW-1185">Reference proteome</keyword>
<comment type="similarity">
    <text evidence="1">Belongs to the cytochrome P450 family.</text>
</comment>
<evidence type="ECO:0000256" key="2">
    <source>
        <dbReference type="ARBA" id="ARBA00022723"/>
    </source>
</evidence>
<evidence type="ECO:0000256" key="3">
    <source>
        <dbReference type="ARBA" id="ARBA00023002"/>
    </source>
</evidence>
<comment type="caution">
    <text evidence="8">The sequence shown here is derived from an EMBL/GenBank/DDBJ whole genome shotgun (WGS) entry which is preliminary data.</text>
</comment>
<keyword evidence="6" id="KW-0349">Heme</keyword>
<dbReference type="GO" id="GO:0004497">
    <property type="term" value="F:monooxygenase activity"/>
    <property type="evidence" value="ECO:0007669"/>
    <property type="project" value="UniProtKB-KW"/>
</dbReference>
<dbReference type="Proteomes" id="UP001166286">
    <property type="component" value="Unassembled WGS sequence"/>
</dbReference>
<dbReference type="InterPro" id="IPR001128">
    <property type="entry name" value="Cyt_P450"/>
</dbReference>
<dbReference type="GO" id="GO:0016705">
    <property type="term" value="F:oxidoreductase activity, acting on paired donors, with incorporation or reduction of molecular oxygen"/>
    <property type="evidence" value="ECO:0007669"/>
    <property type="project" value="InterPro"/>
</dbReference>
<protein>
    <recommendedName>
        <fullName evidence="10">Cytochrome P450</fullName>
    </recommendedName>
</protein>
<dbReference type="AlphaFoldDB" id="A0AA39QTJ8"/>
<keyword evidence="4 6" id="KW-0408">Iron</keyword>
<comment type="cofactor">
    <cofactor evidence="6">
        <name>heme</name>
        <dbReference type="ChEBI" id="CHEBI:30413"/>
    </cofactor>
</comment>
<evidence type="ECO:0008006" key="10">
    <source>
        <dbReference type="Google" id="ProtNLM"/>
    </source>
</evidence>
<dbReference type="InterPro" id="IPR050364">
    <property type="entry name" value="Cytochrome_P450_fung"/>
</dbReference>
<keyword evidence="5" id="KW-0503">Monooxygenase</keyword>
<dbReference type="InterPro" id="IPR002401">
    <property type="entry name" value="Cyt_P450_E_grp-I"/>
</dbReference>